<proteinExistence type="inferred from homology"/>
<dbReference type="InterPro" id="IPR036443">
    <property type="entry name" value="Znf_RanBP2_sf"/>
</dbReference>
<name>A0A9P6B1T4_9AGAM</name>
<accession>A0A9P6B1T4</accession>
<protein>
    <recommendedName>
        <fullName evidence="5">MPN domain-containing protein</fullName>
    </recommendedName>
</protein>
<comment type="similarity">
    <text evidence="1">Belongs to the NPL4 family.</text>
</comment>
<evidence type="ECO:0000256" key="2">
    <source>
        <dbReference type="ARBA" id="ARBA00022723"/>
    </source>
</evidence>
<evidence type="ECO:0000256" key="3">
    <source>
        <dbReference type="ARBA" id="ARBA00022771"/>
    </source>
</evidence>
<keyword evidence="2" id="KW-0479">Metal-binding</keyword>
<dbReference type="PROSITE" id="PS50249">
    <property type="entry name" value="MPN"/>
    <property type="match status" value="1"/>
</dbReference>
<organism evidence="6 7">
    <name type="scientific">Hydnum rufescens UP504</name>
    <dbReference type="NCBI Taxonomy" id="1448309"/>
    <lineage>
        <taxon>Eukaryota</taxon>
        <taxon>Fungi</taxon>
        <taxon>Dikarya</taxon>
        <taxon>Basidiomycota</taxon>
        <taxon>Agaricomycotina</taxon>
        <taxon>Agaricomycetes</taxon>
        <taxon>Cantharellales</taxon>
        <taxon>Hydnaceae</taxon>
        <taxon>Hydnum</taxon>
    </lineage>
</organism>
<dbReference type="GO" id="GO:0005634">
    <property type="term" value="C:nucleus"/>
    <property type="evidence" value="ECO:0007669"/>
    <property type="project" value="TreeGrafter"/>
</dbReference>
<keyword evidence="4" id="KW-0862">Zinc</keyword>
<dbReference type="GO" id="GO:0008270">
    <property type="term" value="F:zinc ion binding"/>
    <property type="evidence" value="ECO:0007669"/>
    <property type="project" value="UniProtKB-KW"/>
</dbReference>
<evidence type="ECO:0000259" key="5">
    <source>
        <dbReference type="PROSITE" id="PS50249"/>
    </source>
</evidence>
<evidence type="ECO:0000313" key="6">
    <source>
        <dbReference type="EMBL" id="KAF9516101.1"/>
    </source>
</evidence>
<dbReference type="SMART" id="SM00547">
    <property type="entry name" value="ZnF_RBZ"/>
    <property type="match status" value="1"/>
</dbReference>
<keyword evidence="7" id="KW-1185">Reference proteome</keyword>
<dbReference type="OrthoDB" id="10251089at2759"/>
<dbReference type="PANTHER" id="PTHR12710">
    <property type="entry name" value="NUCLEAR PROTEIN LOCALIZATION 4"/>
    <property type="match status" value="1"/>
</dbReference>
<gene>
    <name evidence="6" type="ORF">BS47DRAFT_1371810</name>
</gene>
<dbReference type="Proteomes" id="UP000886523">
    <property type="component" value="Unassembled WGS sequence"/>
</dbReference>
<evidence type="ECO:0000256" key="1">
    <source>
        <dbReference type="ARBA" id="ARBA00011025"/>
    </source>
</evidence>
<dbReference type="PANTHER" id="PTHR12710:SF0">
    <property type="entry name" value="NUCLEAR PROTEIN LOCALIZATION PROTEIN 4 HOMOLOG"/>
    <property type="match status" value="1"/>
</dbReference>
<dbReference type="EMBL" id="MU128943">
    <property type="protein sequence ID" value="KAF9516101.1"/>
    <property type="molecule type" value="Genomic_DNA"/>
</dbReference>
<dbReference type="InterPro" id="IPR037518">
    <property type="entry name" value="MPN"/>
</dbReference>
<dbReference type="InterPro" id="IPR001876">
    <property type="entry name" value="Znf_RanBP2"/>
</dbReference>
<reference evidence="6" key="1">
    <citation type="journal article" date="2020" name="Nat. Commun.">
        <title>Large-scale genome sequencing of mycorrhizal fungi provides insights into the early evolution of symbiotic traits.</title>
        <authorList>
            <person name="Miyauchi S."/>
            <person name="Kiss E."/>
            <person name="Kuo A."/>
            <person name="Drula E."/>
            <person name="Kohler A."/>
            <person name="Sanchez-Garcia M."/>
            <person name="Morin E."/>
            <person name="Andreopoulos B."/>
            <person name="Barry K.W."/>
            <person name="Bonito G."/>
            <person name="Buee M."/>
            <person name="Carver A."/>
            <person name="Chen C."/>
            <person name="Cichocki N."/>
            <person name="Clum A."/>
            <person name="Culley D."/>
            <person name="Crous P.W."/>
            <person name="Fauchery L."/>
            <person name="Girlanda M."/>
            <person name="Hayes R.D."/>
            <person name="Keri Z."/>
            <person name="LaButti K."/>
            <person name="Lipzen A."/>
            <person name="Lombard V."/>
            <person name="Magnuson J."/>
            <person name="Maillard F."/>
            <person name="Murat C."/>
            <person name="Nolan M."/>
            <person name="Ohm R.A."/>
            <person name="Pangilinan J."/>
            <person name="Pereira M.F."/>
            <person name="Perotto S."/>
            <person name="Peter M."/>
            <person name="Pfister S."/>
            <person name="Riley R."/>
            <person name="Sitrit Y."/>
            <person name="Stielow J.B."/>
            <person name="Szollosi G."/>
            <person name="Zifcakova L."/>
            <person name="Stursova M."/>
            <person name="Spatafora J.W."/>
            <person name="Tedersoo L."/>
            <person name="Vaario L.M."/>
            <person name="Yamada A."/>
            <person name="Yan M."/>
            <person name="Wang P."/>
            <person name="Xu J."/>
            <person name="Bruns T."/>
            <person name="Baldrian P."/>
            <person name="Vilgalys R."/>
            <person name="Dunand C."/>
            <person name="Henrissat B."/>
            <person name="Grigoriev I.V."/>
            <person name="Hibbett D."/>
            <person name="Nagy L.G."/>
            <person name="Martin F.M."/>
        </authorList>
    </citation>
    <scope>NUCLEOTIDE SEQUENCE</scope>
    <source>
        <strain evidence="6">UP504</strain>
    </source>
</reference>
<dbReference type="InterPro" id="IPR016563">
    <property type="entry name" value="Npl4"/>
</dbReference>
<comment type="caution">
    <text evidence="6">The sequence shown here is derived from an EMBL/GenBank/DDBJ whole genome shotgun (WGS) entry which is preliminary data.</text>
</comment>
<dbReference type="Pfam" id="PF05021">
    <property type="entry name" value="NPL4"/>
    <property type="match status" value="1"/>
</dbReference>
<feature type="domain" description="MPN" evidence="5">
    <location>
        <begin position="1"/>
        <end position="109"/>
    </location>
</feature>
<sequence length="381" mass="41233">MGVKAVVEAIHEPPQEGELDGLSLDLPWEDEERVVQMAHAAGLQVVGLVFTDLTPNPEDKTKTLCKRHQSSFFISSLEASFAAREQLNHPLRTKSSPTGIYSSRLVTAVLSGTPDGGIDLACYMASEQACAMVDADMIEPTVDPGTVRIKLESEGEGRYVPDVFFTYTNEYGIQVKQSAKPCFPVEYLLVNVTHGFPTVPAPLFRTPKPFPVENRPFTEQQDPAVVFGEIRRLGASKLCKSTNANGSSKEQGELRKSVALFLNDWHLIAFLPNMGILSEDEVKLIARTSGSPALLEDASVLDPLLDCDGWRTLMTIAQESEPPRPATAPVSAFDHDGFEAPPDSFDVVEGGGSSGSGAICPHCTFENHGARTDCEVCGLPL</sequence>
<dbReference type="AlphaFoldDB" id="A0A9P6B1T4"/>
<dbReference type="CDD" id="cd08061">
    <property type="entry name" value="MPN_NPL4"/>
    <property type="match status" value="1"/>
</dbReference>
<evidence type="ECO:0000256" key="4">
    <source>
        <dbReference type="ARBA" id="ARBA00022833"/>
    </source>
</evidence>
<evidence type="ECO:0000313" key="7">
    <source>
        <dbReference type="Proteomes" id="UP000886523"/>
    </source>
</evidence>
<keyword evidence="3" id="KW-0863">Zinc-finger</keyword>
<dbReference type="InterPro" id="IPR007717">
    <property type="entry name" value="NPL4_C"/>
</dbReference>
<dbReference type="SUPFAM" id="SSF90209">
    <property type="entry name" value="Ran binding protein zinc finger-like"/>
    <property type="match status" value="1"/>
</dbReference>
<dbReference type="GO" id="GO:0006511">
    <property type="term" value="P:ubiquitin-dependent protein catabolic process"/>
    <property type="evidence" value="ECO:0007669"/>
    <property type="project" value="InterPro"/>
</dbReference>
<dbReference type="GO" id="GO:0031625">
    <property type="term" value="F:ubiquitin protein ligase binding"/>
    <property type="evidence" value="ECO:0007669"/>
    <property type="project" value="TreeGrafter"/>
</dbReference>
<dbReference type="GO" id="GO:0043130">
    <property type="term" value="F:ubiquitin binding"/>
    <property type="evidence" value="ECO:0007669"/>
    <property type="project" value="TreeGrafter"/>
</dbReference>